<dbReference type="EMBL" id="PQXM01000043">
    <property type="protein sequence ID" value="TGO79093.1"/>
    <property type="molecule type" value="Genomic_DNA"/>
</dbReference>
<dbReference type="PANTHER" id="PTHR38788:SF3">
    <property type="entry name" value="CLR5 DOMAIN-CONTAINING PROTEIN"/>
    <property type="match status" value="1"/>
</dbReference>
<dbReference type="Pfam" id="PF13181">
    <property type="entry name" value="TPR_8"/>
    <property type="match status" value="1"/>
</dbReference>
<dbReference type="STRING" id="278938.A0A4Z1KD10"/>
<reference evidence="3 4" key="1">
    <citation type="submission" date="2017-12" db="EMBL/GenBank/DDBJ databases">
        <title>Comparative genomics of Botrytis spp.</title>
        <authorList>
            <person name="Valero-Jimenez C.A."/>
            <person name="Tapia P."/>
            <person name="Veloso J."/>
            <person name="Silva-Moreno E."/>
            <person name="Staats M."/>
            <person name="Valdes J.H."/>
            <person name="Van Kan J.A.L."/>
        </authorList>
    </citation>
    <scope>NUCLEOTIDE SEQUENCE [LARGE SCALE GENOMIC DNA]</scope>
    <source>
        <strain evidence="3 4">Be9601</strain>
    </source>
</reference>
<dbReference type="SUPFAM" id="SSF48452">
    <property type="entry name" value="TPR-like"/>
    <property type="match status" value="1"/>
</dbReference>
<keyword evidence="4" id="KW-1185">Reference proteome</keyword>
<dbReference type="Gene3D" id="1.25.40.10">
    <property type="entry name" value="Tetratricopeptide repeat domain"/>
    <property type="match status" value="1"/>
</dbReference>
<dbReference type="AlphaFoldDB" id="A0A4Z1KD10"/>
<name>A0A4Z1KD10_9HELO</name>
<evidence type="ECO:0000313" key="3">
    <source>
        <dbReference type="EMBL" id="TGO79093.1"/>
    </source>
</evidence>
<comment type="caution">
    <text evidence="3">The sequence shown here is derived from an EMBL/GenBank/DDBJ whole genome shotgun (WGS) entry which is preliminary data.</text>
</comment>
<organism evidence="3 4">
    <name type="scientific">Botrytis elliptica</name>
    <dbReference type="NCBI Taxonomy" id="278938"/>
    <lineage>
        <taxon>Eukaryota</taxon>
        <taxon>Fungi</taxon>
        <taxon>Dikarya</taxon>
        <taxon>Ascomycota</taxon>
        <taxon>Pezizomycotina</taxon>
        <taxon>Leotiomycetes</taxon>
        <taxon>Helotiales</taxon>
        <taxon>Sclerotiniaceae</taxon>
        <taxon>Botrytis</taxon>
    </lineage>
</organism>
<accession>A0A4Z1KD10</accession>
<sequence length="759" mass="87728">MSAQTFIKNHILMDVEAQSPLPTGGHKMLSREEWLKLKPIIKQLYIDEERKYPAVARELARRFEFYPTRRQFTRKTEEWGLKKNFRKAERKLLLQNDKKGDIAEFVDGDKRVSDPKRIQRLKKRYAHENPCSQVQLVPSYQDINIPPKSVGSYCPPEEQLTISNYVNEIASADVESIISNVNEENDAMDLEQWPLSWDIDVPGSPGLTRLFRLLEIEASMPPLNLDDEVVDKKETISGNELRNNVESHGTTSKQLSTLCSRVKYAYIPNVVIQPVPTPGKRIPWCPLFELDIFPTSRSTRGYDSGMTIASVSSPLIEVWKREIENWELKLRKLRKILPDHNPAIILSLENLIHLNEQSRGRCLSLHLQLLAARLKESCPNNHRIMEVYLEIVMGLLSKGKVSDATYLSRSLRGAIQQSQLSSGHPFYIRLSYLEAYILYIDGQNAEAELIIRSVIQNLLINQNLDRNHKMTSAALVLLACLIEEKNEDAFSEIEKLHRYNIHQASKHGRSLSNTYFDSVSHLIYVLFQGQKIEEAHSLCIYIMECVELTLGKRHLWYYEYQHHLGFILFDRGMISESIDVFRNILLEVDDCHFRAGIYYNLGYILEECGNFREAVVSYKRCLLNEVQEESWEGWMDSKTTCERLGHCYEELSQFKNALFLYENMLEKIKSIIGGDHSFVKKVEGWISEVQKRIEESTAEELSAPRQFQMGEVDDDLGYGQFSEKVVDDVSLREIFEIEVKELDEKIADISEQISSMKLS</sequence>
<dbReference type="Pfam" id="PF14420">
    <property type="entry name" value="Clr5"/>
    <property type="match status" value="1"/>
</dbReference>
<feature type="coiled-coil region" evidence="1">
    <location>
        <begin position="732"/>
        <end position="759"/>
    </location>
</feature>
<dbReference type="InterPro" id="IPR019734">
    <property type="entry name" value="TPR_rpt"/>
</dbReference>
<evidence type="ECO:0000259" key="2">
    <source>
        <dbReference type="Pfam" id="PF14420"/>
    </source>
</evidence>
<dbReference type="InterPro" id="IPR025676">
    <property type="entry name" value="Clr5_dom"/>
</dbReference>
<dbReference type="Proteomes" id="UP000297229">
    <property type="component" value="Unassembled WGS sequence"/>
</dbReference>
<evidence type="ECO:0000256" key="1">
    <source>
        <dbReference type="SAM" id="Coils"/>
    </source>
</evidence>
<protein>
    <recommendedName>
        <fullName evidence="2">Clr5 domain-containing protein</fullName>
    </recommendedName>
</protein>
<feature type="domain" description="Clr5" evidence="2">
    <location>
        <begin position="31"/>
        <end position="83"/>
    </location>
</feature>
<evidence type="ECO:0000313" key="4">
    <source>
        <dbReference type="Proteomes" id="UP000297229"/>
    </source>
</evidence>
<dbReference type="SMART" id="SM00028">
    <property type="entry name" value="TPR"/>
    <property type="match status" value="3"/>
</dbReference>
<dbReference type="InterPro" id="IPR011990">
    <property type="entry name" value="TPR-like_helical_dom_sf"/>
</dbReference>
<keyword evidence="1" id="KW-0175">Coiled coil</keyword>
<dbReference type="PANTHER" id="PTHR38788">
    <property type="entry name" value="CLR5 DOMAIN-CONTAINING PROTEIN"/>
    <property type="match status" value="1"/>
</dbReference>
<gene>
    <name evidence="3" type="ORF">BELL_0043g00020</name>
</gene>
<proteinExistence type="predicted"/>